<dbReference type="SUPFAM" id="SSF81901">
    <property type="entry name" value="HCP-like"/>
    <property type="match status" value="1"/>
</dbReference>
<keyword evidence="10" id="KW-0472">Membrane</keyword>
<evidence type="ECO:0000256" key="4">
    <source>
        <dbReference type="ARBA" id="ARBA00022679"/>
    </source>
</evidence>
<dbReference type="InterPro" id="IPR003594">
    <property type="entry name" value="HATPase_dom"/>
</dbReference>
<evidence type="ECO:0000256" key="2">
    <source>
        <dbReference type="ARBA" id="ARBA00012438"/>
    </source>
</evidence>
<name>F4L3B5_HALH1</name>
<keyword evidence="7" id="KW-0067">ATP-binding</keyword>
<dbReference type="eggNOG" id="COG0457">
    <property type="taxonomic scope" value="Bacteria"/>
</dbReference>
<dbReference type="PROSITE" id="PS50109">
    <property type="entry name" value="HIS_KIN"/>
    <property type="match status" value="1"/>
</dbReference>
<dbReference type="InterPro" id="IPR005467">
    <property type="entry name" value="His_kinase_dom"/>
</dbReference>
<feature type="domain" description="Histidine kinase" evidence="11">
    <location>
        <begin position="382"/>
        <end position="574"/>
    </location>
</feature>
<sequence>MIVASLLLSAVWAENNYPTLNDRYSPKQIDSLIKVFEAKKDKKGLAITHELKGIFFQNIYFYSSVTFTNFFISSQYYLELNDKEGAFRVKKRIADLYSVDDVMYKIAVGYYQEALKYFEKKGDEAKIAAYNLDLLNIAINKDSFERTEKRVDSLEQKLQTTIKLCKKLKDQRYLTYAYNLYGSFLLQVNRLELAERYIDLSLQRSEPKTQLELLNLYHKGQIKKRKNDIPEAIELLRRSELIAEIRNNKYLMQRICQALAECYTALNNFPKATEYWQKTYLSINRYYNSGETQLARTEVVNSDLRFANMQQALIEQKNQTSEMWNYVLILALVLLFVSAISIRNVMKANMQRRDLANQRKITTLELKSMKSLIDGQEKERNRVAKDLHDGLGAHLSSIKLFIENQKDKSDPAIQQQLLEPLAKSIDEACLETRNISHDLRPFSLKYGFNTALGDLVKKVQNALPGVELIFASYGEEPVIREEVALMVYRVVQELLNNAAKYAKAKQITVQIFYETQQISVHVEDDGQGFDLNGVKEGNGLGNIRSRIDYLGGQVIWQAAPDQGTAVIISVPLQNGVKT</sequence>
<reference evidence="12 13" key="1">
    <citation type="journal article" date="2011" name="Stand. Genomic Sci.">
        <title>Complete genome sequence of Haliscomenobacter hydrossis type strain (O).</title>
        <authorList>
            <consortium name="US DOE Joint Genome Institute (JGI-PGF)"/>
            <person name="Daligault H."/>
            <person name="Lapidus A."/>
            <person name="Zeytun A."/>
            <person name="Nolan M."/>
            <person name="Lucas S."/>
            <person name="Del Rio T.G."/>
            <person name="Tice H."/>
            <person name="Cheng J.F."/>
            <person name="Tapia R."/>
            <person name="Han C."/>
            <person name="Goodwin L."/>
            <person name="Pitluck S."/>
            <person name="Liolios K."/>
            <person name="Pagani I."/>
            <person name="Ivanova N."/>
            <person name="Huntemann M."/>
            <person name="Mavromatis K."/>
            <person name="Mikhailova N."/>
            <person name="Pati A."/>
            <person name="Chen A."/>
            <person name="Palaniappan K."/>
            <person name="Land M."/>
            <person name="Hauser L."/>
            <person name="Brambilla E.M."/>
            <person name="Rohde M."/>
            <person name="Verbarg S."/>
            <person name="Goker M."/>
            <person name="Bristow J."/>
            <person name="Eisen J.A."/>
            <person name="Markowitz V."/>
            <person name="Hugenholtz P."/>
            <person name="Kyrpides N.C."/>
            <person name="Klenk H.P."/>
            <person name="Woyke T."/>
        </authorList>
    </citation>
    <scope>NUCLEOTIDE SEQUENCE [LARGE SCALE GENOMIC DNA]</scope>
    <source>
        <strain evidence="13">ATCC 27775 / DSM 1100 / LMG 10767 / O</strain>
    </source>
</reference>
<keyword evidence="4" id="KW-0808">Transferase</keyword>
<accession>F4L3B5</accession>
<evidence type="ECO:0000256" key="1">
    <source>
        <dbReference type="ARBA" id="ARBA00000085"/>
    </source>
</evidence>
<dbReference type="PANTHER" id="PTHR24421:SF10">
    <property type="entry name" value="NITRATE_NITRITE SENSOR PROTEIN NARQ"/>
    <property type="match status" value="1"/>
</dbReference>
<dbReference type="STRING" id="760192.Halhy_3899"/>
<dbReference type="AlphaFoldDB" id="F4L3B5"/>
<gene>
    <name evidence="12" type="ordered locus">Halhy_3899</name>
</gene>
<keyword evidence="9" id="KW-0175">Coiled coil</keyword>
<dbReference type="InterPro" id="IPR050482">
    <property type="entry name" value="Sensor_HK_TwoCompSys"/>
</dbReference>
<evidence type="ECO:0000256" key="5">
    <source>
        <dbReference type="ARBA" id="ARBA00022741"/>
    </source>
</evidence>
<evidence type="ECO:0000256" key="8">
    <source>
        <dbReference type="ARBA" id="ARBA00023012"/>
    </source>
</evidence>
<dbReference type="Gene3D" id="1.25.40.10">
    <property type="entry name" value="Tetratricopeptide repeat domain"/>
    <property type="match status" value="1"/>
</dbReference>
<dbReference type="InterPro" id="IPR011990">
    <property type="entry name" value="TPR-like_helical_dom_sf"/>
</dbReference>
<dbReference type="GO" id="GO:0016020">
    <property type="term" value="C:membrane"/>
    <property type="evidence" value="ECO:0007669"/>
    <property type="project" value="InterPro"/>
</dbReference>
<organism evidence="12 13">
    <name type="scientific">Haliscomenobacter hydrossis (strain ATCC 27775 / DSM 1100 / LMG 10767 / O)</name>
    <dbReference type="NCBI Taxonomy" id="760192"/>
    <lineage>
        <taxon>Bacteria</taxon>
        <taxon>Pseudomonadati</taxon>
        <taxon>Bacteroidota</taxon>
        <taxon>Saprospiria</taxon>
        <taxon>Saprospirales</taxon>
        <taxon>Haliscomenobacteraceae</taxon>
        <taxon>Haliscomenobacter</taxon>
    </lineage>
</organism>
<evidence type="ECO:0000256" key="3">
    <source>
        <dbReference type="ARBA" id="ARBA00022553"/>
    </source>
</evidence>
<dbReference type="InterPro" id="IPR036890">
    <property type="entry name" value="HATPase_C_sf"/>
</dbReference>
<keyword evidence="8" id="KW-0902">Two-component regulatory system</keyword>
<proteinExistence type="predicted"/>
<keyword evidence="5" id="KW-0547">Nucleotide-binding</keyword>
<dbReference type="EMBL" id="CP002691">
    <property type="protein sequence ID" value="AEE51749.1"/>
    <property type="molecule type" value="Genomic_DNA"/>
</dbReference>
<dbReference type="PANTHER" id="PTHR24421">
    <property type="entry name" value="NITRATE/NITRITE SENSOR PROTEIN NARX-RELATED"/>
    <property type="match status" value="1"/>
</dbReference>
<protein>
    <recommendedName>
        <fullName evidence="2">histidine kinase</fullName>
        <ecNumber evidence="2">2.7.13.3</ecNumber>
    </recommendedName>
</protein>
<dbReference type="GO" id="GO:0046983">
    <property type="term" value="F:protein dimerization activity"/>
    <property type="evidence" value="ECO:0007669"/>
    <property type="project" value="InterPro"/>
</dbReference>
<dbReference type="HOGENOM" id="CLU_000445_106_2_10"/>
<dbReference type="eggNOG" id="COG4585">
    <property type="taxonomic scope" value="Bacteria"/>
</dbReference>
<evidence type="ECO:0000259" key="11">
    <source>
        <dbReference type="PROSITE" id="PS50109"/>
    </source>
</evidence>
<dbReference type="KEGG" id="hhy:Halhy_3899"/>
<keyword evidence="10" id="KW-0812">Transmembrane</keyword>
<dbReference type="InterPro" id="IPR011712">
    <property type="entry name" value="Sig_transdc_His_kin_sub3_dim/P"/>
</dbReference>
<keyword evidence="10" id="KW-1133">Transmembrane helix</keyword>
<dbReference type="GO" id="GO:0005524">
    <property type="term" value="F:ATP binding"/>
    <property type="evidence" value="ECO:0007669"/>
    <property type="project" value="UniProtKB-KW"/>
</dbReference>
<evidence type="ECO:0000256" key="6">
    <source>
        <dbReference type="ARBA" id="ARBA00022777"/>
    </source>
</evidence>
<dbReference type="EC" id="2.7.13.3" evidence="2"/>
<dbReference type="GO" id="GO:0000155">
    <property type="term" value="F:phosphorelay sensor kinase activity"/>
    <property type="evidence" value="ECO:0007669"/>
    <property type="project" value="InterPro"/>
</dbReference>
<evidence type="ECO:0000313" key="12">
    <source>
        <dbReference type="EMBL" id="AEE51749.1"/>
    </source>
</evidence>
<feature type="coiled-coil region" evidence="9">
    <location>
        <begin position="137"/>
        <end position="171"/>
    </location>
</feature>
<keyword evidence="6 12" id="KW-0418">Kinase</keyword>
<evidence type="ECO:0000313" key="13">
    <source>
        <dbReference type="Proteomes" id="UP000008461"/>
    </source>
</evidence>
<dbReference type="SMART" id="SM00387">
    <property type="entry name" value="HATPase_c"/>
    <property type="match status" value="1"/>
</dbReference>
<evidence type="ECO:0000256" key="7">
    <source>
        <dbReference type="ARBA" id="ARBA00022840"/>
    </source>
</evidence>
<evidence type="ECO:0000256" key="10">
    <source>
        <dbReference type="SAM" id="Phobius"/>
    </source>
</evidence>
<dbReference type="SUPFAM" id="SSF55874">
    <property type="entry name" value="ATPase domain of HSP90 chaperone/DNA topoisomerase II/histidine kinase"/>
    <property type="match status" value="1"/>
</dbReference>
<dbReference type="Gene3D" id="3.30.565.10">
    <property type="entry name" value="Histidine kinase-like ATPase, C-terminal domain"/>
    <property type="match status" value="1"/>
</dbReference>
<feature type="transmembrane region" description="Helical" evidence="10">
    <location>
        <begin position="323"/>
        <end position="342"/>
    </location>
</feature>
<evidence type="ECO:0000256" key="9">
    <source>
        <dbReference type="SAM" id="Coils"/>
    </source>
</evidence>
<dbReference type="Pfam" id="PF07730">
    <property type="entry name" value="HisKA_3"/>
    <property type="match status" value="1"/>
</dbReference>
<dbReference type="Pfam" id="PF02518">
    <property type="entry name" value="HATPase_c"/>
    <property type="match status" value="1"/>
</dbReference>
<dbReference type="Gene3D" id="1.20.5.1930">
    <property type="match status" value="1"/>
</dbReference>
<dbReference type="Proteomes" id="UP000008461">
    <property type="component" value="Chromosome"/>
</dbReference>
<comment type="catalytic activity">
    <reaction evidence="1">
        <text>ATP + protein L-histidine = ADP + protein N-phospho-L-histidine.</text>
        <dbReference type="EC" id="2.7.13.3"/>
    </reaction>
</comment>
<reference key="2">
    <citation type="submission" date="2011-04" db="EMBL/GenBank/DDBJ databases">
        <title>Complete sequence of chromosome of Haliscomenobacter hydrossis DSM 1100.</title>
        <authorList>
            <consortium name="US DOE Joint Genome Institute (JGI-PGF)"/>
            <person name="Lucas S."/>
            <person name="Han J."/>
            <person name="Lapidus A."/>
            <person name="Bruce D."/>
            <person name="Goodwin L."/>
            <person name="Pitluck S."/>
            <person name="Peters L."/>
            <person name="Kyrpides N."/>
            <person name="Mavromatis K."/>
            <person name="Ivanova N."/>
            <person name="Ovchinnikova G."/>
            <person name="Pagani I."/>
            <person name="Daligault H."/>
            <person name="Detter J.C."/>
            <person name="Han C."/>
            <person name="Land M."/>
            <person name="Hauser L."/>
            <person name="Markowitz V."/>
            <person name="Cheng J.-F."/>
            <person name="Hugenholtz P."/>
            <person name="Woyke T."/>
            <person name="Wu D."/>
            <person name="Verbarg S."/>
            <person name="Frueling A."/>
            <person name="Brambilla E."/>
            <person name="Klenk H.-P."/>
            <person name="Eisen J.A."/>
        </authorList>
    </citation>
    <scope>NUCLEOTIDE SEQUENCE</scope>
    <source>
        <strain>DSM 1100</strain>
    </source>
</reference>
<keyword evidence="13" id="KW-1185">Reference proteome</keyword>
<keyword evidence="3" id="KW-0597">Phosphoprotein</keyword>
<dbReference type="CDD" id="cd16917">
    <property type="entry name" value="HATPase_UhpB-NarQ-NarX-like"/>
    <property type="match status" value="1"/>
</dbReference>